<dbReference type="AlphaFoldDB" id="A0A2M4B5V1"/>
<sequence>MLHTRWPLREPWPPWQRVHGARFGVVIIIALLLEAVKGREVKNQVALMPRMAFWVGRKRGSRPETDEKGDRAPLEIAPLDNLGMWPRADDLLLRLQTNLPCALQLGRIFA</sequence>
<evidence type="ECO:0000313" key="1">
    <source>
        <dbReference type="EMBL" id="MBW48370.1"/>
    </source>
</evidence>
<name>A0A2M4B5V1_9DIPT</name>
<proteinExistence type="predicted"/>
<reference evidence="1" key="1">
    <citation type="submission" date="2018-01" db="EMBL/GenBank/DDBJ databases">
        <title>An insight into the sialome of Amazonian anophelines.</title>
        <authorList>
            <person name="Ribeiro J.M."/>
            <person name="Scarpassa V."/>
            <person name="Calvo E."/>
        </authorList>
    </citation>
    <scope>NUCLEOTIDE SEQUENCE</scope>
    <source>
        <tissue evidence="1">Salivary glands</tissue>
    </source>
</reference>
<organism evidence="1">
    <name type="scientific">Anopheles triannulatus</name>
    <dbReference type="NCBI Taxonomy" id="58253"/>
    <lineage>
        <taxon>Eukaryota</taxon>
        <taxon>Metazoa</taxon>
        <taxon>Ecdysozoa</taxon>
        <taxon>Arthropoda</taxon>
        <taxon>Hexapoda</taxon>
        <taxon>Insecta</taxon>
        <taxon>Pterygota</taxon>
        <taxon>Neoptera</taxon>
        <taxon>Endopterygota</taxon>
        <taxon>Diptera</taxon>
        <taxon>Nematocera</taxon>
        <taxon>Culicoidea</taxon>
        <taxon>Culicidae</taxon>
        <taxon>Anophelinae</taxon>
        <taxon>Anopheles</taxon>
    </lineage>
</organism>
<protein>
    <submittedName>
        <fullName evidence="1">Putative secreted protein</fullName>
    </submittedName>
</protein>
<dbReference type="EMBL" id="GGFK01015049">
    <property type="protein sequence ID" value="MBW48370.1"/>
    <property type="molecule type" value="Transcribed_RNA"/>
</dbReference>
<accession>A0A2M4B5V1</accession>